<name>A0ABQ6MIU8_9STRA</name>
<dbReference type="InterPro" id="IPR009075">
    <property type="entry name" value="AcylCo_DH/oxidase_C"/>
</dbReference>
<dbReference type="Pfam" id="PF12806">
    <property type="entry name" value="Acyl-CoA_dh_C"/>
    <property type="match status" value="1"/>
</dbReference>
<keyword evidence="4 6" id="KW-0274">FAD</keyword>
<evidence type="ECO:0000259" key="8">
    <source>
        <dbReference type="Pfam" id="PF02770"/>
    </source>
</evidence>
<dbReference type="InterPro" id="IPR037069">
    <property type="entry name" value="AcylCoA_DH/ox_N_sf"/>
</dbReference>
<reference evidence="11 12" key="1">
    <citation type="journal article" date="2023" name="Commun. Biol.">
        <title>Genome analysis of Parmales, the sister group of diatoms, reveals the evolutionary specialization of diatoms from phago-mixotrophs to photoautotrophs.</title>
        <authorList>
            <person name="Ban H."/>
            <person name="Sato S."/>
            <person name="Yoshikawa S."/>
            <person name="Yamada K."/>
            <person name="Nakamura Y."/>
            <person name="Ichinomiya M."/>
            <person name="Sato N."/>
            <person name="Blanc-Mathieu R."/>
            <person name="Endo H."/>
            <person name="Kuwata A."/>
            <person name="Ogata H."/>
        </authorList>
    </citation>
    <scope>NUCLEOTIDE SEQUENCE [LARGE SCALE GENOMIC DNA]</scope>
</reference>
<dbReference type="EMBL" id="BRYB01001477">
    <property type="protein sequence ID" value="GMI26690.1"/>
    <property type="molecule type" value="Genomic_DNA"/>
</dbReference>
<dbReference type="InterPro" id="IPR013786">
    <property type="entry name" value="AcylCoA_DH/ox_N"/>
</dbReference>
<feature type="non-terminal residue" evidence="11">
    <location>
        <position position="1"/>
    </location>
</feature>
<dbReference type="InterPro" id="IPR009100">
    <property type="entry name" value="AcylCoA_DH/oxidase_NM_dom_sf"/>
</dbReference>
<feature type="domain" description="Acyl-CoA dehydrogenase/oxidase N-terminal" evidence="9">
    <location>
        <begin position="78"/>
        <end position="195"/>
    </location>
</feature>
<feature type="domain" description="Acyl-CoA dehydrogenase/oxidase C-terminal" evidence="7">
    <location>
        <begin position="321"/>
        <end position="488"/>
    </location>
</feature>
<keyword evidence="12" id="KW-1185">Reference proteome</keyword>
<dbReference type="PANTHER" id="PTHR42803:SF1">
    <property type="entry name" value="BROAD-SPECIFICITY LINEAR ACYL-COA DEHYDROGENASE FADE5"/>
    <property type="match status" value="1"/>
</dbReference>
<dbReference type="Gene3D" id="1.10.540.10">
    <property type="entry name" value="Acyl-CoA dehydrogenase/oxidase, N-terminal domain"/>
    <property type="match status" value="1"/>
</dbReference>
<organism evidence="11 12">
    <name type="scientific">Tetraparma gracilis</name>
    <dbReference type="NCBI Taxonomy" id="2962635"/>
    <lineage>
        <taxon>Eukaryota</taxon>
        <taxon>Sar</taxon>
        <taxon>Stramenopiles</taxon>
        <taxon>Ochrophyta</taxon>
        <taxon>Bolidophyceae</taxon>
        <taxon>Parmales</taxon>
        <taxon>Triparmaceae</taxon>
        <taxon>Tetraparma</taxon>
    </lineage>
</organism>
<evidence type="ECO:0000256" key="5">
    <source>
        <dbReference type="ARBA" id="ARBA00023002"/>
    </source>
</evidence>
<evidence type="ECO:0000259" key="9">
    <source>
        <dbReference type="Pfam" id="PF02771"/>
    </source>
</evidence>
<dbReference type="Gene3D" id="1.20.140.10">
    <property type="entry name" value="Butyryl-CoA Dehydrogenase, subunit A, domain 3"/>
    <property type="match status" value="1"/>
</dbReference>
<dbReference type="InterPro" id="IPR036250">
    <property type="entry name" value="AcylCo_DH-like_C"/>
</dbReference>
<dbReference type="InterPro" id="IPR025878">
    <property type="entry name" value="Acyl-CoA_dh-like_C_dom"/>
</dbReference>
<evidence type="ECO:0000256" key="3">
    <source>
        <dbReference type="ARBA" id="ARBA00022630"/>
    </source>
</evidence>
<evidence type="ECO:0000313" key="12">
    <source>
        <dbReference type="Proteomes" id="UP001165060"/>
    </source>
</evidence>
<feature type="domain" description="Acyl-CoA oxidase/dehydrogenase middle" evidence="8">
    <location>
        <begin position="200"/>
        <end position="311"/>
    </location>
</feature>
<evidence type="ECO:0000256" key="6">
    <source>
        <dbReference type="RuleBase" id="RU362125"/>
    </source>
</evidence>
<comment type="caution">
    <text evidence="11">The sequence shown here is derived from an EMBL/GenBank/DDBJ whole genome shotgun (WGS) entry which is preliminary data.</text>
</comment>
<dbReference type="SUPFAM" id="SSF47203">
    <property type="entry name" value="Acyl-CoA dehydrogenase C-terminal domain-like"/>
    <property type="match status" value="1"/>
</dbReference>
<dbReference type="Proteomes" id="UP001165060">
    <property type="component" value="Unassembled WGS sequence"/>
</dbReference>
<dbReference type="Pfam" id="PF00441">
    <property type="entry name" value="Acyl-CoA_dh_1"/>
    <property type="match status" value="1"/>
</dbReference>
<sequence length="666" mass="72185">LTSRVFRPNASLRAALARRFSAAPAAIDDAPAPASAGANLPYTAPLRDMNFVLNEVLDAPAHYKKMGVDLTPDFLDSINQACAEFAQDELAPLYSVGDAEGCTYMPNTDVKTPTGYKEAYNTWSQAGWNGLTVPEEYGGQGMPLSMGIFRTEICGTANWSFNMYPGLSMGAMNTLMLHASEEQKQEYLTKLATGEWAGTMCLTEPHCGTDLGQVATKAEDNGDGSYAVTGTKIYISGGEHDLTENIVHIVLARLPGAPKGTKGISLFLVPKYVPNADGSIPEGADKNVVCAGIETKMGIKSSATAVLAFENSKGWLIGKENDGLNQMFTFMNTARLGTALQGVCHMERAYQGALPWAMERASMRALSGKKYPDDVADKIIVHGDVRKMLLTIKALSEGGRCMMYDAALLADNLLDDDEKKRDECEDHLGLHTPTMKAFLTELGQECTSLGMQIYGGAGFIKDYGMEQIHRDALISTKYEGTTGVQALDLLGRKIILDKGNQLKDQIKRQLSESWAIGTGAQAGSHGIRGHALEIAKLSGKWGLLTAQILKGAASNKDMVATASVDFLMYTGYMSVGFQWLKMMNAASAALASDPNMDEKDKLFYQSKIDTGNFYFDRLLPRAYAHAEMAVKNPDSIMDMDMEGWDLATTLPSDSGQAYGKNFKAEM</sequence>
<dbReference type="Pfam" id="PF02770">
    <property type="entry name" value="Acyl-CoA_dh_M"/>
    <property type="match status" value="1"/>
</dbReference>
<dbReference type="SUPFAM" id="SSF56645">
    <property type="entry name" value="Acyl-CoA dehydrogenase NM domain-like"/>
    <property type="match status" value="1"/>
</dbReference>
<gene>
    <name evidence="11" type="ORF">TeGR_g672</name>
</gene>
<dbReference type="PANTHER" id="PTHR42803">
    <property type="entry name" value="ACYL-COA DEHYDROGENASE"/>
    <property type="match status" value="1"/>
</dbReference>
<dbReference type="Gene3D" id="2.40.110.10">
    <property type="entry name" value="Butyryl-CoA Dehydrogenase, subunit A, domain 2"/>
    <property type="match status" value="1"/>
</dbReference>
<comment type="similarity">
    <text evidence="2 6">Belongs to the acyl-CoA dehydrogenase family.</text>
</comment>
<evidence type="ECO:0000313" key="11">
    <source>
        <dbReference type="EMBL" id="GMI26690.1"/>
    </source>
</evidence>
<dbReference type="Pfam" id="PF02771">
    <property type="entry name" value="Acyl-CoA_dh_N"/>
    <property type="match status" value="1"/>
</dbReference>
<dbReference type="InterPro" id="IPR046373">
    <property type="entry name" value="Acyl-CoA_Oxase/DH_mid-dom_sf"/>
</dbReference>
<dbReference type="InterPro" id="IPR006091">
    <property type="entry name" value="Acyl-CoA_Oxase/DH_mid-dom"/>
</dbReference>
<proteinExistence type="inferred from homology"/>
<evidence type="ECO:0000259" key="10">
    <source>
        <dbReference type="Pfam" id="PF12806"/>
    </source>
</evidence>
<feature type="domain" description="Acetyl-CoA dehydrogenase-like C-terminal" evidence="10">
    <location>
        <begin position="527"/>
        <end position="640"/>
    </location>
</feature>
<evidence type="ECO:0008006" key="13">
    <source>
        <dbReference type="Google" id="ProtNLM"/>
    </source>
</evidence>
<protein>
    <recommendedName>
        <fullName evidence="13">Acyl-CoA dehydrogenase</fullName>
    </recommendedName>
</protein>
<dbReference type="InterPro" id="IPR052166">
    <property type="entry name" value="Diverse_Acyl-CoA_DH"/>
</dbReference>
<evidence type="ECO:0000256" key="2">
    <source>
        <dbReference type="ARBA" id="ARBA00009347"/>
    </source>
</evidence>
<keyword evidence="5 6" id="KW-0560">Oxidoreductase</keyword>
<evidence type="ECO:0000256" key="4">
    <source>
        <dbReference type="ARBA" id="ARBA00022827"/>
    </source>
</evidence>
<comment type="cofactor">
    <cofactor evidence="1 6">
        <name>FAD</name>
        <dbReference type="ChEBI" id="CHEBI:57692"/>
    </cofactor>
</comment>
<evidence type="ECO:0000259" key="7">
    <source>
        <dbReference type="Pfam" id="PF00441"/>
    </source>
</evidence>
<evidence type="ECO:0000256" key="1">
    <source>
        <dbReference type="ARBA" id="ARBA00001974"/>
    </source>
</evidence>
<keyword evidence="3 6" id="KW-0285">Flavoprotein</keyword>
<accession>A0ABQ6MIU8</accession>